<name>A0A9X2ZN46_9BACT</name>
<evidence type="ECO:0000313" key="1">
    <source>
        <dbReference type="EMBL" id="MCS3866845.1"/>
    </source>
</evidence>
<sequence>MTNFDPQNADPQSVEAELSCVIESPRLQFERGGGRPTLF</sequence>
<dbReference type="AlphaFoldDB" id="A0A9X2ZN46"/>
<organism evidence="1 2">
    <name type="scientific">Salinibacter ruber</name>
    <dbReference type="NCBI Taxonomy" id="146919"/>
    <lineage>
        <taxon>Bacteria</taxon>
        <taxon>Pseudomonadati</taxon>
        <taxon>Rhodothermota</taxon>
        <taxon>Rhodothermia</taxon>
        <taxon>Rhodothermales</taxon>
        <taxon>Salinibacteraceae</taxon>
        <taxon>Salinibacter</taxon>
    </lineage>
</organism>
<dbReference type="Proteomes" id="UP001155034">
    <property type="component" value="Unassembled WGS sequence"/>
</dbReference>
<accession>A0A9X2ZN46</accession>
<comment type="caution">
    <text evidence="1">The sequence shown here is derived from an EMBL/GenBank/DDBJ whole genome shotgun (WGS) entry which is preliminary data.</text>
</comment>
<reference evidence="1" key="1">
    <citation type="submission" date="2022-08" db="EMBL/GenBank/DDBJ databases">
        <title>Genomic Encyclopedia of Type Strains, Phase V (KMG-V): Genome sequencing to study the core and pangenomes of soil and plant-associated prokaryotes.</title>
        <authorList>
            <person name="Whitman W."/>
        </authorList>
    </citation>
    <scope>NUCLEOTIDE SEQUENCE</scope>
    <source>
        <strain evidence="1">SP2016B</strain>
    </source>
</reference>
<gene>
    <name evidence="1" type="ORF">GGP82_003428</name>
</gene>
<evidence type="ECO:0000313" key="2">
    <source>
        <dbReference type="Proteomes" id="UP001155034"/>
    </source>
</evidence>
<proteinExistence type="predicted"/>
<dbReference type="EMBL" id="JANTYZ010000023">
    <property type="protein sequence ID" value="MCS3866845.1"/>
    <property type="molecule type" value="Genomic_DNA"/>
</dbReference>
<protein>
    <submittedName>
        <fullName evidence="1">Uncharacterized protein</fullName>
    </submittedName>
</protein>